<dbReference type="Gene3D" id="3.30.420.10">
    <property type="entry name" value="Ribonuclease H-like superfamily/Ribonuclease H"/>
    <property type="match status" value="1"/>
</dbReference>
<keyword evidence="2" id="KW-0695">RNA-directed DNA polymerase</keyword>
<dbReference type="GO" id="GO:0003676">
    <property type="term" value="F:nucleic acid binding"/>
    <property type="evidence" value="ECO:0007669"/>
    <property type="project" value="InterPro"/>
</dbReference>
<dbReference type="PANTHER" id="PTHR11439:SF515">
    <property type="entry name" value="GAG-POL POLYPROTEIN"/>
    <property type="match status" value="1"/>
</dbReference>
<protein>
    <submittedName>
        <fullName evidence="2">Ribonuclease H-like domain, reverse transcriptase, RNA-dependent DNA polymerase</fullName>
    </submittedName>
</protein>
<comment type="caution">
    <text evidence="2">The sequence shown here is derived from an EMBL/GenBank/DDBJ whole genome shotgun (WGS) entry which is preliminary data.</text>
</comment>
<gene>
    <name evidence="2" type="ORF">Tci_670639</name>
</gene>
<reference evidence="2" key="1">
    <citation type="journal article" date="2019" name="Sci. Rep.">
        <title>Draft genome of Tanacetum cinerariifolium, the natural source of mosquito coil.</title>
        <authorList>
            <person name="Yamashiro T."/>
            <person name="Shiraishi A."/>
            <person name="Satake H."/>
            <person name="Nakayama K."/>
        </authorList>
    </citation>
    <scope>NUCLEOTIDE SEQUENCE</scope>
</reference>
<feature type="non-terminal residue" evidence="2">
    <location>
        <position position="1"/>
    </location>
</feature>
<name>A0A699KJW2_TANCI</name>
<dbReference type="AlphaFoldDB" id="A0A699KJW2"/>
<keyword evidence="2" id="KW-0808">Transferase</keyword>
<dbReference type="SUPFAM" id="SSF56672">
    <property type="entry name" value="DNA/RNA polymerases"/>
    <property type="match status" value="1"/>
</dbReference>
<accession>A0A699KJW2</accession>
<dbReference type="PANTHER" id="PTHR11439">
    <property type="entry name" value="GAG-POL-RELATED RETROTRANSPOSON"/>
    <property type="match status" value="1"/>
</dbReference>
<dbReference type="EMBL" id="BKCJ010527918">
    <property type="protein sequence ID" value="GFA98667.1"/>
    <property type="molecule type" value="Genomic_DNA"/>
</dbReference>
<dbReference type="InterPro" id="IPR043502">
    <property type="entry name" value="DNA/RNA_pol_sf"/>
</dbReference>
<dbReference type="InterPro" id="IPR036397">
    <property type="entry name" value="RNaseH_sf"/>
</dbReference>
<organism evidence="2">
    <name type="scientific">Tanacetum cinerariifolium</name>
    <name type="common">Dalmatian daisy</name>
    <name type="synonym">Chrysanthemum cinerariifolium</name>
    <dbReference type="NCBI Taxonomy" id="118510"/>
    <lineage>
        <taxon>Eukaryota</taxon>
        <taxon>Viridiplantae</taxon>
        <taxon>Streptophyta</taxon>
        <taxon>Embryophyta</taxon>
        <taxon>Tracheophyta</taxon>
        <taxon>Spermatophyta</taxon>
        <taxon>Magnoliopsida</taxon>
        <taxon>eudicotyledons</taxon>
        <taxon>Gunneridae</taxon>
        <taxon>Pentapetalae</taxon>
        <taxon>asterids</taxon>
        <taxon>campanulids</taxon>
        <taxon>Asterales</taxon>
        <taxon>Asteraceae</taxon>
        <taxon>Asteroideae</taxon>
        <taxon>Anthemideae</taxon>
        <taxon>Anthemidinae</taxon>
        <taxon>Tanacetum</taxon>
    </lineage>
</organism>
<sequence length="462" mass="53138">GALQKDQKWIEAMKVELDFININNTCELTTLPKGHKAIGLKWVFKTKKDANGNIIKHKARLVAKCDIPEHGIDFKEVFAPVARMKTIRLLLAIVANNKWEVHQLDIKSAFLHGDLKEEVYVTQPEGFIKRQDNGKVYRLIKALYRLRQAPRTWNIKLDNTLKSLDFKKCALKQAIYTKTSKDSTLLIGVYVDDLIITGTPKKEIDKFKAQMEEKFKMSDLGLLAYYLEIEVIQTDGDISVKLTKVTEGTMVNSTEYQSLIGCLRYLLHTRPDLSYSIGLPSRFMQEPREQNIKAIRQVLRYIKGTKDYGITYMHNEGNKIHGFNDSSYRVNTQEEKGTTGIIFYYGESPIRWSTQKQAIVALSSCEFEFIAATAAATQALWLKRLLSKLTHSQEEKVTIKVDNKYAIALMKNPVFHRRSKHIDTKCHFIRECVEREDIKVEFVSREYQKADILTKSLPKSSS</sequence>
<feature type="domain" description="Reverse transcriptase Ty1/copia-type" evidence="1">
    <location>
        <begin position="23"/>
        <end position="244"/>
    </location>
</feature>
<proteinExistence type="predicted"/>
<dbReference type="Pfam" id="PF07727">
    <property type="entry name" value="RVT_2"/>
    <property type="match status" value="1"/>
</dbReference>
<evidence type="ECO:0000313" key="2">
    <source>
        <dbReference type="EMBL" id="GFA98667.1"/>
    </source>
</evidence>
<keyword evidence="2" id="KW-0548">Nucleotidyltransferase</keyword>
<dbReference type="GO" id="GO:0003964">
    <property type="term" value="F:RNA-directed DNA polymerase activity"/>
    <property type="evidence" value="ECO:0007669"/>
    <property type="project" value="UniProtKB-KW"/>
</dbReference>
<evidence type="ECO:0000259" key="1">
    <source>
        <dbReference type="Pfam" id="PF07727"/>
    </source>
</evidence>
<dbReference type="CDD" id="cd09272">
    <property type="entry name" value="RNase_HI_RT_Ty1"/>
    <property type="match status" value="1"/>
</dbReference>
<dbReference type="InterPro" id="IPR013103">
    <property type="entry name" value="RVT_2"/>
</dbReference>